<evidence type="ECO:0000313" key="2">
    <source>
        <dbReference type="Proteomes" id="UP000042997"/>
    </source>
</evidence>
<dbReference type="AlphaFoldDB" id="A0A098BPP3"/>
<accession>A0A098BPP3</accession>
<name>A0A098BPP3_9NOCA</name>
<sequence length="177" mass="18758">MYSRTPAVAVPATPHATALLTDWLIRDLAPLVLTHAGLPDPQRLYRLPPITAAHIARPGKLRRHVRALEQVLAQVEVHLRAGRYRWPAAPLTVDSAPAVPGEVLEVTGWLAGTVAELSSPAAALANRTVLTAAGVVAAGAGLAEAFDSWSTSAWSYCTVVSQVWQGEPQAGLLVDPR</sequence>
<organism evidence="1 2">
    <name type="scientific">Rhodococcus ruber</name>
    <dbReference type="NCBI Taxonomy" id="1830"/>
    <lineage>
        <taxon>Bacteria</taxon>
        <taxon>Bacillati</taxon>
        <taxon>Actinomycetota</taxon>
        <taxon>Actinomycetes</taxon>
        <taxon>Mycobacteriales</taxon>
        <taxon>Nocardiaceae</taxon>
        <taxon>Rhodococcus</taxon>
    </lineage>
</organism>
<dbReference type="RefSeq" id="WP_006941857.1">
    <property type="nucleotide sequence ID" value="NZ_CP024890.1"/>
</dbReference>
<reference evidence="1 2" key="1">
    <citation type="journal article" date="2014" name="Genome Announc.">
        <title>Draft Genome Sequence of Propane- and Butane-Oxidizing Actinobacterium Rhodococcus ruber IEGM 231.</title>
        <authorList>
            <person name="Ivshina I.B."/>
            <person name="Kuyukina M.S."/>
            <person name="Krivoruchko A.V."/>
            <person name="Barbe V."/>
            <person name="Fischer C."/>
        </authorList>
    </citation>
    <scope>NUCLEOTIDE SEQUENCE [LARGE SCALE GENOMIC DNA]</scope>
</reference>
<gene>
    <name evidence="1" type="ORF">RHRU231_660036</name>
</gene>
<dbReference type="EMBL" id="CCSD01000079">
    <property type="protein sequence ID" value="CDZ90190.1"/>
    <property type="molecule type" value="Genomic_DNA"/>
</dbReference>
<evidence type="ECO:0000313" key="1">
    <source>
        <dbReference type="EMBL" id="CDZ90190.1"/>
    </source>
</evidence>
<protein>
    <submittedName>
        <fullName evidence="1">Uncharacterized protein</fullName>
    </submittedName>
</protein>
<proteinExistence type="predicted"/>
<dbReference type="OrthoDB" id="4483739at2"/>
<dbReference type="Proteomes" id="UP000042997">
    <property type="component" value="Unassembled WGS sequence"/>
</dbReference>